<evidence type="ECO:0000313" key="1">
    <source>
        <dbReference type="EMBL" id="ALC80170.1"/>
    </source>
</evidence>
<gene>
    <name evidence="1" type="ORF">AM592_00065</name>
</gene>
<organism evidence="1 2">
    <name type="scientific">Bacillus gobiensis</name>
    <dbReference type="NCBI Taxonomy" id="1441095"/>
    <lineage>
        <taxon>Bacteria</taxon>
        <taxon>Bacillati</taxon>
        <taxon>Bacillota</taxon>
        <taxon>Bacilli</taxon>
        <taxon>Bacillales</taxon>
        <taxon>Bacillaceae</taxon>
        <taxon>Bacillus</taxon>
    </lineage>
</organism>
<dbReference type="AlphaFoldDB" id="A0A0M4G5W4"/>
<reference evidence="1 2" key="2">
    <citation type="journal article" date="2016" name="Int. J. Syst. Evol. Microbiol.">
        <title>Bacillus gobiensis sp. nov., isolated from a soil sample.</title>
        <authorList>
            <person name="Liu B."/>
            <person name="Liu G.H."/>
            <person name="Cetin S."/>
            <person name="Schumann P."/>
            <person name="Pan Z.Z."/>
            <person name="Chen Q.Q."/>
        </authorList>
    </citation>
    <scope>NUCLEOTIDE SEQUENCE [LARGE SCALE GENOMIC DNA]</scope>
    <source>
        <strain evidence="1 2">FJAT-4402</strain>
    </source>
</reference>
<evidence type="ECO:0000313" key="2">
    <source>
        <dbReference type="Proteomes" id="UP000067625"/>
    </source>
</evidence>
<sequence length="110" mass="12485">MKNVICKNMLIGATLGAVLSLLHKPTRNACGEKVSEAKRMFATYRKNPELLTEQTKQKLDEVKDAARTVSENISFINGQIEELKKTTPKVIELIEETKEHFSKNTPKRLE</sequence>
<proteinExistence type="predicted"/>
<accession>A0A0M4G5W4</accession>
<dbReference type="PATRIC" id="fig|1441095.3.peg.13"/>
<keyword evidence="2" id="KW-1185">Reference proteome</keyword>
<evidence type="ECO:0008006" key="3">
    <source>
        <dbReference type="Google" id="ProtNLM"/>
    </source>
</evidence>
<dbReference type="Proteomes" id="UP000067625">
    <property type="component" value="Chromosome"/>
</dbReference>
<reference evidence="2" key="1">
    <citation type="submission" date="2015-08" db="EMBL/GenBank/DDBJ databases">
        <title>Genome sequencing project for genomic taxonomy and phylogenomics of Bacillus-like bacteria.</title>
        <authorList>
            <person name="Liu B."/>
            <person name="Wang J."/>
            <person name="Zhu Y."/>
            <person name="Liu G."/>
            <person name="Chen Q."/>
            <person name="Chen Z."/>
            <person name="Lan J."/>
            <person name="Che J."/>
            <person name="Ge C."/>
            <person name="Shi H."/>
            <person name="Pan Z."/>
            <person name="Liu X."/>
        </authorList>
    </citation>
    <scope>NUCLEOTIDE SEQUENCE [LARGE SCALE GENOMIC DNA]</scope>
    <source>
        <strain evidence="2">FJAT-4402</strain>
    </source>
</reference>
<name>A0A0M4G5W4_9BACI</name>
<dbReference type="EMBL" id="CP012600">
    <property type="protein sequence ID" value="ALC80170.1"/>
    <property type="molecule type" value="Genomic_DNA"/>
</dbReference>
<dbReference type="RefSeq" id="WP_053601886.1">
    <property type="nucleotide sequence ID" value="NZ_CP012600.1"/>
</dbReference>
<dbReference type="STRING" id="1441095.AM592_00065"/>
<dbReference type="OrthoDB" id="2353585at2"/>
<protein>
    <recommendedName>
        <fullName evidence="3">Gas vesicle protein</fullName>
    </recommendedName>
</protein>